<protein>
    <submittedName>
        <fullName evidence="1">Capsule assembly Wzi family protein</fullName>
    </submittedName>
</protein>
<sequence>MKKKIVLFLLTVSLVHSYKSTLAQGAYMPIDDQTYANMERLEVKSGKLSNSFHTNLKPFERDDIGAFLDSFDTLSYIKLSKNDKVLFDNLQASNWEFSKNKIYKSNDSKKPLFKYLFQKNSDFYQVSTDDFDVHLSPIVHYSQGSSNGGDLGATKKMFINTRGIEIRGRINKKLGFYTMMADNQATSPVFLARYFESYPGIPYQSFVKIKDENFKELQADYFQAFGYISFKPIKSLTMTFGHDKNFIGSGIRSMILSDFSAPYLQLKSRLKIGRFEYLSILGQMTNLQVQNLGNSTTSFPPKYMAFHHLNVNITNKLNVGVFESVFYGKRDHGFEFNYLNPVIFYRFVEGFLGSTDNAMVGADFKLNLFKSISTYGQYVLDEYNSKEFKKDGWWSKKYTWQLGAKYYDVFKIRNLDAQVEFNRARPYSYSHFTTSTNMVNYNMPVAHPLGANFKEVIVKTSFHPIPNLQVSYIYMKALKGEDKDSLNYGGNLMLNNRYNRVGDYNNYIGQGLENTIRNWKIEASYMVYQNMFLDFGLQRRKDVYTKSKAETIMEFSVRWNISRKRFLF</sequence>
<keyword evidence="2" id="KW-1185">Reference proteome</keyword>
<comment type="caution">
    <text evidence="1">The sequence shown here is derived from an EMBL/GenBank/DDBJ whole genome shotgun (WGS) entry which is preliminary data.</text>
</comment>
<dbReference type="Pfam" id="PF14052">
    <property type="entry name" value="Caps_assemb_Wzi"/>
    <property type="match status" value="1"/>
</dbReference>
<evidence type="ECO:0000313" key="2">
    <source>
        <dbReference type="Proteomes" id="UP001595616"/>
    </source>
</evidence>
<dbReference type="Gene3D" id="2.40.160.130">
    <property type="entry name" value="Capsule assembly protein Wzi"/>
    <property type="match status" value="1"/>
</dbReference>
<dbReference type="Proteomes" id="UP001595616">
    <property type="component" value="Unassembled WGS sequence"/>
</dbReference>
<gene>
    <name evidence="1" type="ORF">ACFOOI_12500</name>
</gene>
<reference evidence="2" key="1">
    <citation type="journal article" date="2019" name="Int. J. Syst. Evol. Microbiol.">
        <title>The Global Catalogue of Microorganisms (GCM) 10K type strain sequencing project: providing services to taxonomists for standard genome sequencing and annotation.</title>
        <authorList>
            <consortium name="The Broad Institute Genomics Platform"/>
            <consortium name="The Broad Institute Genome Sequencing Center for Infectious Disease"/>
            <person name="Wu L."/>
            <person name="Ma J."/>
        </authorList>
    </citation>
    <scope>NUCLEOTIDE SEQUENCE [LARGE SCALE GENOMIC DNA]</scope>
    <source>
        <strain evidence="2">CECT 7956</strain>
    </source>
</reference>
<dbReference type="RefSeq" id="WP_379838315.1">
    <property type="nucleotide sequence ID" value="NZ_JBHRYQ010000001.1"/>
</dbReference>
<organism evidence="1 2">
    <name type="scientific">Lacihabitans lacunae</name>
    <dbReference type="NCBI Taxonomy" id="1028214"/>
    <lineage>
        <taxon>Bacteria</taxon>
        <taxon>Pseudomonadati</taxon>
        <taxon>Bacteroidota</taxon>
        <taxon>Cytophagia</taxon>
        <taxon>Cytophagales</taxon>
        <taxon>Leadbetterellaceae</taxon>
        <taxon>Lacihabitans</taxon>
    </lineage>
</organism>
<name>A0ABV7YZR8_9BACT</name>
<dbReference type="InterPro" id="IPR026950">
    <property type="entry name" value="Caps_assemb_Wzi"/>
</dbReference>
<evidence type="ECO:0000313" key="1">
    <source>
        <dbReference type="EMBL" id="MFC3811477.1"/>
    </source>
</evidence>
<dbReference type="InterPro" id="IPR038636">
    <property type="entry name" value="Wzi_sf"/>
</dbReference>
<accession>A0ABV7YZR8</accession>
<proteinExistence type="predicted"/>
<dbReference type="EMBL" id="JBHRYQ010000001">
    <property type="protein sequence ID" value="MFC3811477.1"/>
    <property type="molecule type" value="Genomic_DNA"/>
</dbReference>